<keyword evidence="8" id="KW-1185">Reference proteome</keyword>
<feature type="non-terminal residue" evidence="7">
    <location>
        <position position="174"/>
    </location>
</feature>
<keyword evidence="3 5" id="KW-0949">S-adenosyl-L-methionine</keyword>
<dbReference type="OrthoDB" id="435282at2759"/>
<feature type="binding site" evidence="5">
    <location>
        <position position="121"/>
    </location>
    <ligand>
        <name>S-adenosyl-L-methionine</name>
        <dbReference type="ChEBI" id="CHEBI:59789"/>
    </ligand>
</feature>
<comment type="similarity">
    <text evidence="5">Belongs to the class I-like SAM-binding methyltransferase superfamily. RsmB/NOP family.</text>
</comment>
<reference evidence="8" key="1">
    <citation type="submission" date="2021-01" db="EMBL/GenBank/DDBJ databases">
        <title>Caligus Genome Assembly.</title>
        <authorList>
            <person name="Gallardo-Escarate C."/>
        </authorList>
    </citation>
    <scope>NUCLEOTIDE SEQUENCE [LARGE SCALE GENOMIC DNA]</scope>
</reference>
<dbReference type="Gene3D" id="3.30.70.1170">
    <property type="entry name" value="Sun protein, domain 3"/>
    <property type="match status" value="1"/>
</dbReference>
<feature type="binding site" evidence="5">
    <location>
        <position position="168"/>
    </location>
    <ligand>
        <name>S-adenosyl-L-methionine</name>
        <dbReference type="ChEBI" id="CHEBI:59789"/>
    </ligand>
</feature>
<name>A0A7T8JU48_CALRO</name>
<feature type="binding site" evidence="5">
    <location>
        <begin position="97"/>
        <end position="103"/>
    </location>
    <ligand>
        <name>S-adenosyl-L-methionine</name>
        <dbReference type="ChEBI" id="CHEBI:59789"/>
    </ligand>
</feature>
<dbReference type="SUPFAM" id="SSF53335">
    <property type="entry name" value="S-adenosyl-L-methionine-dependent methyltransferases"/>
    <property type="match status" value="1"/>
</dbReference>
<dbReference type="InterPro" id="IPR029063">
    <property type="entry name" value="SAM-dependent_MTases_sf"/>
</dbReference>
<dbReference type="PROSITE" id="PS51686">
    <property type="entry name" value="SAM_MT_RSMB_NOP"/>
    <property type="match status" value="1"/>
</dbReference>
<evidence type="ECO:0000313" key="7">
    <source>
        <dbReference type="EMBL" id="QQP35232.1"/>
    </source>
</evidence>
<dbReference type="GO" id="GO:0008173">
    <property type="term" value="F:RNA methyltransferase activity"/>
    <property type="evidence" value="ECO:0007669"/>
    <property type="project" value="InterPro"/>
</dbReference>
<dbReference type="GO" id="GO:0003723">
    <property type="term" value="F:RNA binding"/>
    <property type="evidence" value="ECO:0007669"/>
    <property type="project" value="UniProtKB-UniRule"/>
</dbReference>
<dbReference type="InterPro" id="IPR001678">
    <property type="entry name" value="MeTrfase_RsmB-F_NOP2_dom"/>
</dbReference>
<protein>
    <submittedName>
        <fullName evidence="7">Methyltransferase NSUN5like</fullName>
    </submittedName>
</protein>
<dbReference type="PANTHER" id="PTHR22807:SF4">
    <property type="entry name" value="28S RRNA (CYTOSINE-C(5))-METHYLTRANSFERASE"/>
    <property type="match status" value="1"/>
</dbReference>
<dbReference type="InterPro" id="IPR049560">
    <property type="entry name" value="MeTrfase_RsmB-F_NOP2_cat"/>
</dbReference>
<keyword evidence="1 5" id="KW-0489">Methyltransferase</keyword>
<dbReference type="AlphaFoldDB" id="A0A7T8JU48"/>
<dbReference type="CDD" id="cd02440">
    <property type="entry name" value="AdoMet_MTases"/>
    <property type="match status" value="1"/>
</dbReference>
<evidence type="ECO:0000256" key="1">
    <source>
        <dbReference type="ARBA" id="ARBA00022603"/>
    </source>
</evidence>
<dbReference type="Pfam" id="PF21148">
    <property type="entry name" value="NSUN5_fdxn-like"/>
    <property type="match status" value="1"/>
</dbReference>
<dbReference type="PANTHER" id="PTHR22807">
    <property type="entry name" value="NOP2 YEAST -RELATED NOL1/NOP2/FMU SUN DOMAIN-CONTAINING"/>
    <property type="match status" value="1"/>
</dbReference>
<evidence type="ECO:0000256" key="5">
    <source>
        <dbReference type="PROSITE-ProRule" id="PRU01023"/>
    </source>
</evidence>
<dbReference type="GO" id="GO:0005730">
    <property type="term" value="C:nucleolus"/>
    <property type="evidence" value="ECO:0007669"/>
    <property type="project" value="TreeGrafter"/>
</dbReference>
<dbReference type="GO" id="GO:0070475">
    <property type="term" value="P:rRNA base methylation"/>
    <property type="evidence" value="ECO:0007669"/>
    <property type="project" value="TreeGrafter"/>
</dbReference>
<dbReference type="PRINTS" id="PR02008">
    <property type="entry name" value="RCMTFAMILY"/>
</dbReference>
<evidence type="ECO:0000313" key="8">
    <source>
        <dbReference type="Proteomes" id="UP000595437"/>
    </source>
</evidence>
<proteinExistence type="inferred from homology"/>
<dbReference type="Proteomes" id="UP000595437">
    <property type="component" value="Chromosome 18"/>
</dbReference>
<evidence type="ECO:0000256" key="4">
    <source>
        <dbReference type="ARBA" id="ARBA00022884"/>
    </source>
</evidence>
<sequence>MSAEAAVEHFVEVDGLKYLEIPSDISYEEFLSKVKRLRPNEFMCDLHVDNLLIFHPNTAFYSHELYLNGSIILQDKASTLPVQALKIPEGSIVLDACAAPGNKTTQIASAVGLKGGVYAIERDEERAGMLIQALERAGIDKSFVRVSNLDFTTLNPEDYPDVQYIVLDPSCSST</sequence>
<feature type="domain" description="SAM-dependent MTase RsmB/NOP-type" evidence="6">
    <location>
        <begin position="1"/>
        <end position="174"/>
    </location>
</feature>
<keyword evidence="4 5" id="KW-0694">RNA-binding</keyword>
<evidence type="ECO:0000256" key="3">
    <source>
        <dbReference type="ARBA" id="ARBA00022691"/>
    </source>
</evidence>
<organism evidence="7 8">
    <name type="scientific">Caligus rogercresseyi</name>
    <name type="common">Sea louse</name>
    <dbReference type="NCBI Taxonomy" id="217165"/>
    <lineage>
        <taxon>Eukaryota</taxon>
        <taxon>Metazoa</taxon>
        <taxon>Ecdysozoa</taxon>
        <taxon>Arthropoda</taxon>
        <taxon>Crustacea</taxon>
        <taxon>Multicrustacea</taxon>
        <taxon>Hexanauplia</taxon>
        <taxon>Copepoda</taxon>
        <taxon>Siphonostomatoida</taxon>
        <taxon>Caligidae</taxon>
        <taxon>Caligus</taxon>
    </lineage>
</organism>
<feature type="binding site" evidence="5">
    <location>
        <position position="150"/>
    </location>
    <ligand>
        <name>S-adenosyl-L-methionine</name>
        <dbReference type="ChEBI" id="CHEBI:59789"/>
    </ligand>
</feature>
<evidence type="ECO:0000259" key="6">
    <source>
        <dbReference type="PROSITE" id="PS51686"/>
    </source>
</evidence>
<gene>
    <name evidence="7" type="ORF">FKW44_023394</name>
</gene>
<keyword evidence="2 5" id="KW-0808">Transferase</keyword>
<comment type="caution">
    <text evidence="5">Lacks conserved residue(s) required for the propagation of feature annotation.</text>
</comment>
<accession>A0A7T8JU48</accession>
<dbReference type="Pfam" id="PF01189">
    <property type="entry name" value="Methyltr_RsmB-F"/>
    <property type="match status" value="1"/>
</dbReference>
<dbReference type="InterPro" id="IPR049561">
    <property type="entry name" value="NSUN5_7_fdxn-like"/>
</dbReference>
<dbReference type="EMBL" id="CP045907">
    <property type="protein sequence ID" value="QQP35232.1"/>
    <property type="molecule type" value="Genomic_DNA"/>
</dbReference>
<dbReference type="InterPro" id="IPR023267">
    <property type="entry name" value="RCMT"/>
</dbReference>
<dbReference type="Gene3D" id="3.40.50.150">
    <property type="entry name" value="Vaccinia Virus protein VP39"/>
    <property type="match status" value="1"/>
</dbReference>
<evidence type="ECO:0000256" key="2">
    <source>
        <dbReference type="ARBA" id="ARBA00022679"/>
    </source>
</evidence>